<dbReference type="Proteomes" id="UP001152798">
    <property type="component" value="Chromosome 5"/>
</dbReference>
<name>A0A9P0MQF6_NEZVI</name>
<protein>
    <submittedName>
        <fullName evidence="2">Uncharacterized protein</fullName>
    </submittedName>
</protein>
<keyword evidence="3" id="KW-1185">Reference proteome</keyword>
<dbReference type="EMBL" id="OV725081">
    <property type="protein sequence ID" value="CAH1401184.1"/>
    <property type="molecule type" value="Genomic_DNA"/>
</dbReference>
<evidence type="ECO:0000256" key="1">
    <source>
        <dbReference type="SAM" id="MobiDB-lite"/>
    </source>
</evidence>
<reference evidence="2" key="1">
    <citation type="submission" date="2022-01" db="EMBL/GenBank/DDBJ databases">
        <authorList>
            <person name="King R."/>
        </authorList>
    </citation>
    <scope>NUCLEOTIDE SEQUENCE</scope>
</reference>
<organism evidence="2 3">
    <name type="scientific">Nezara viridula</name>
    <name type="common">Southern green stink bug</name>
    <name type="synonym">Cimex viridulus</name>
    <dbReference type="NCBI Taxonomy" id="85310"/>
    <lineage>
        <taxon>Eukaryota</taxon>
        <taxon>Metazoa</taxon>
        <taxon>Ecdysozoa</taxon>
        <taxon>Arthropoda</taxon>
        <taxon>Hexapoda</taxon>
        <taxon>Insecta</taxon>
        <taxon>Pterygota</taxon>
        <taxon>Neoptera</taxon>
        <taxon>Paraneoptera</taxon>
        <taxon>Hemiptera</taxon>
        <taxon>Heteroptera</taxon>
        <taxon>Panheteroptera</taxon>
        <taxon>Pentatomomorpha</taxon>
        <taxon>Pentatomoidea</taxon>
        <taxon>Pentatomidae</taxon>
        <taxon>Pentatominae</taxon>
        <taxon>Nezara</taxon>
    </lineage>
</organism>
<feature type="region of interest" description="Disordered" evidence="1">
    <location>
        <begin position="1"/>
        <end position="28"/>
    </location>
</feature>
<accession>A0A9P0MQF6</accession>
<dbReference type="AlphaFoldDB" id="A0A9P0MQF6"/>
<gene>
    <name evidence="2" type="ORF">NEZAVI_LOCUS10260</name>
</gene>
<evidence type="ECO:0000313" key="3">
    <source>
        <dbReference type="Proteomes" id="UP001152798"/>
    </source>
</evidence>
<dbReference type="OrthoDB" id="10546803at2759"/>
<evidence type="ECO:0000313" key="2">
    <source>
        <dbReference type="EMBL" id="CAH1401184.1"/>
    </source>
</evidence>
<proteinExistence type="predicted"/>
<sequence>MMMRVPWRTRPNRGQVPRRSEECGDTAEPVRGCTTCGTSLLPSSYLGIIGITSSGGGSITKMVPYGGPVCSRRLVSIDPTNPYHSSTLLHAYSNGSLLPLILSNL</sequence>